<accession>A0A518N4R8</accession>
<evidence type="ECO:0000256" key="2">
    <source>
        <dbReference type="SAM" id="SignalP"/>
    </source>
</evidence>
<feature type="signal peptide" evidence="2">
    <location>
        <begin position="1"/>
        <end position="25"/>
    </location>
</feature>
<dbReference type="Pfam" id="PF03795">
    <property type="entry name" value="YCII"/>
    <property type="match status" value="1"/>
</dbReference>
<dbReference type="KEGG" id="lug:FPZ22_08345"/>
<feature type="chain" id="PRO_5022062470" description="YCII-related domain-containing protein" evidence="2">
    <location>
        <begin position="26"/>
        <end position="156"/>
    </location>
</feature>
<dbReference type="OrthoDB" id="8481699at2"/>
<feature type="domain" description="YCII-related" evidence="3">
    <location>
        <begin position="61"/>
        <end position="127"/>
    </location>
</feature>
<evidence type="ECO:0000256" key="1">
    <source>
        <dbReference type="ARBA" id="ARBA00007689"/>
    </source>
</evidence>
<keyword evidence="5" id="KW-1185">Reference proteome</keyword>
<dbReference type="SUPFAM" id="SSF54909">
    <property type="entry name" value="Dimeric alpha+beta barrel"/>
    <property type="match status" value="1"/>
</dbReference>
<dbReference type="EMBL" id="CP042218">
    <property type="protein sequence ID" value="QDW66898.1"/>
    <property type="molecule type" value="Genomic_DNA"/>
</dbReference>
<comment type="similarity">
    <text evidence="1">Belongs to the YciI family.</text>
</comment>
<reference evidence="4 5" key="1">
    <citation type="submission" date="2019-07" db="EMBL/GenBank/DDBJ databases">
        <title>Full genome sequence of Luteimonas sp. Gr-4.</title>
        <authorList>
            <person name="Im W.-T."/>
        </authorList>
    </citation>
    <scope>NUCLEOTIDE SEQUENCE [LARGE SCALE GENOMIC DNA]</scope>
    <source>
        <strain evidence="4 5">Gr-4</strain>
    </source>
</reference>
<evidence type="ECO:0000313" key="5">
    <source>
        <dbReference type="Proteomes" id="UP000316584"/>
    </source>
</evidence>
<dbReference type="InterPro" id="IPR011008">
    <property type="entry name" value="Dimeric_a/b-barrel"/>
</dbReference>
<evidence type="ECO:0000313" key="4">
    <source>
        <dbReference type="EMBL" id="QDW66898.1"/>
    </source>
</evidence>
<evidence type="ECO:0000259" key="3">
    <source>
        <dbReference type="Pfam" id="PF03795"/>
    </source>
</evidence>
<sequence length="156" mass="16481">MNRSGTVRPLLLAGLVALAGASAMAQDAPGYDAALAGKLGADDYGMARYVLVILRSGPTPMPKGEARDAMFQGHFANITRLAEEGKLVLAGPLDGVDGRRGIFVLDTADLEEARALVATDPVIAEGEMVADLHVYYGSAALRMVNETHQRIARKAF</sequence>
<organism evidence="4 5">
    <name type="scientific">Luteimonas granuli</name>
    <dbReference type="NCBI Taxonomy" id="1176533"/>
    <lineage>
        <taxon>Bacteria</taxon>
        <taxon>Pseudomonadati</taxon>
        <taxon>Pseudomonadota</taxon>
        <taxon>Gammaproteobacteria</taxon>
        <taxon>Lysobacterales</taxon>
        <taxon>Lysobacteraceae</taxon>
        <taxon>Luteimonas</taxon>
    </lineage>
</organism>
<dbReference type="AlphaFoldDB" id="A0A518N4R8"/>
<protein>
    <recommendedName>
        <fullName evidence="3">YCII-related domain-containing protein</fullName>
    </recommendedName>
</protein>
<dbReference type="Proteomes" id="UP000316584">
    <property type="component" value="Chromosome"/>
</dbReference>
<proteinExistence type="inferred from homology"/>
<dbReference type="InterPro" id="IPR005545">
    <property type="entry name" value="YCII"/>
</dbReference>
<name>A0A518N4R8_9GAMM</name>
<dbReference type="Gene3D" id="3.30.70.1060">
    <property type="entry name" value="Dimeric alpha+beta barrel"/>
    <property type="match status" value="1"/>
</dbReference>
<gene>
    <name evidence="4" type="ORF">FPZ22_08345</name>
</gene>
<dbReference type="RefSeq" id="WP_144892070.1">
    <property type="nucleotide sequence ID" value="NZ_CP042218.1"/>
</dbReference>
<keyword evidence="2" id="KW-0732">Signal</keyword>